<dbReference type="RefSeq" id="WP_306413474.1">
    <property type="nucleotide sequence ID" value="NZ_JANFPI010000014.1"/>
</dbReference>
<organism evidence="2 3">
    <name type="scientific">Ectorhizobium quercum</name>
    <dbReference type="NCBI Taxonomy" id="2965071"/>
    <lineage>
        <taxon>Bacteria</taxon>
        <taxon>Pseudomonadati</taxon>
        <taxon>Pseudomonadota</taxon>
        <taxon>Alphaproteobacteria</taxon>
        <taxon>Hyphomicrobiales</taxon>
        <taxon>Rhizobiaceae</taxon>
        <taxon>Ectorhizobium</taxon>
    </lineage>
</organism>
<accession>A0AAE3N326</accession>
<dbReference type="EMBL" id="JANFPI010000014">
    <property type="protein sequence ID" value="MCX8999973.1"/>
    <property type="molecule type" value="Genomic_DNA"/>
</dbReference>
<comment type="caution">
    <text evidence="2">The sequence shown here is derived from an EMBL/GenBank/DDBJ whole genome shotgun (WGS) entry which is preliminary data.</text>
</comment>
<keyword evidence="3" id="KW-1185">Reference proteome</keyword>
<feature type="transmembrane region" description="Helical" evidence="1">
    <location>
        <begin position="20"/>
        <end position="40"/>
    </location>
</feature>
<evidence type="ECO:0000256" key="1">
    <source>
        <dbReference type="SAM" id="Phobius"/>
    </source>
</evidence>
<keyword evidence="1" id="KW-0472">Membrane</keyword>
<reference evidence="2" key="1">
    <citation type="submission" date="2022-07" db="EMBL/GenBank/DDBJ databases">
        <title>Ectorhizobium quercum gen.nov., sp. nov.</title>
        <authorList>
            <person name="Ma T."/>
            <person name="Li Y."/>
        </authorList>
    </citation>
    <scope>NUCLEOTIDE SEQUENCE</scope>
    <source>
        <strain evidence="2">BDR2-2</strain>
    </source>
</reference>
<dbReference type="Proteomes" id="UP001208771">
    <property type="component" value="Unassembled WGS sequence"/>
</dbReference>
<name>A0AAE3N326_9HYPH</name>
<evidence type="ECO:0000313" key="3">
    <source>
        <dbReference type="Proteomes" id="UP001208771"/>
    </source>
</evidence>
<dbReference type="AlphaFoldDB" id="A0AAE3N326"/>
<proteinExistence type="predicted"/>
<gene>
    <name evidence="2" type="ORF">NOF55_22980</name>
</gene>
<evidence type="ECO:0000313" key="2">
    <source>
        <dbReference type="EMBL" id="MCX8999973.1"/>
    </source>
</evidence>
<keyword evidence="1" id="KW-0812">Transmembrane</keyword>
<keyword evidence="1" id="KW-1133">Transmembrane helix</keyword>
<protein>
    <submittedName>
        <fullName evidence="2">Flp family type IVb pilin</fullName>
    </submittedName>
</protein>
<dbReference type="InterPro" id="IPR007047">
    <property type="entry name" value="Flp_Fap"/>
</dbReference>
<dbReference type="Pfam" id="PF04964">
    <property type="entry name" value="Flp_Fap"/>
    <property type="match status" value="1"/>
</dbReference>
<sequence>MSMSRLCRRFLRSEDGATAIEYGLLTTLIAVSLIVGVEAIGNNISNLLLDVNTRIEDADG</sequence>